<accession>A0ACB6ZTT3</accession>
<reference evidence="1" key="2">
    <citation type="journal article" date="2020" name="Nat. Commun.">
        <title>Large-scale genome sequencing of mycorrhizal fungi provides insights into the early evolution of symbiotic traits.</title>
        <authorList>
            <person name="Miyauchi S."/>
            <person name="Kiss E."/>
            <person name="Kuo A."/>
            <person name="Drula E."/>
            <person name="Kohler A."/>
            <person name="Sanchez-Garcia M."/>
            <person name="Morin E."/>
            <person name="Andreopoulos B."/>
            <person name="Barry K.W."/>
            <person name="Bonito G."/>
            <person name="Buee M."/>
            <person name="Carver A."/>
            <person name="Chen C."/>
            <person name="Cichocki N."/>
            <person name="Clum A."/>
            <person name="Culley D."/>
            <person name="Crous P.W."/>
            <person name="Fauchery L."/>
            <person name="Girlanda M."/>
            <person name="Hayes R.D."/>
            <person name="Keri Z."/>
            <person name="LaButti K."/>
            <person name="Lipzen A."/>
            <person name="Lombard V."/>
            <person name="Magnuson J."/>
            <person name="Maillard F."/>
            <person name="Murat C."/>
            <person name="Nolan M."/>
            <person name="Ohm R.A."/>
            <person name="Pangilinan J."/>
            <person name="Pereira M.F."/>
            <person name="Perotto S."/>
            <person name="Peter M."/>
            <person name="Pfister S."/>
            <person name="Riley R."/>
            <person name="Sitrit Y."/>
            <person name="Stielow J.B."/>
            <person name="Szollosi G."/>
            <person name="Zifcakova L."/>
            <person name="Stursova M."/>
            <person name="Spatafora J.W."/>
            <person name="Tedersoo L."/>
            <person name="Vaario L.M."/>
            <person name="Yamada A."/>
            <person name="Yan M."/>
            <person name="Wang P."/>
            <person name="Xu J."/>
            <person name="Bruns T."/>
            <person name="Baldrian P."/>
            <person name="Vilgalys R."/>
            <person name="Dunand C."/>
            <person name="Henrissat B."/>
            <person name="Grigoriev I.V."/>
            <person name="Hibbett D."/>
            <person name="Nagy L.G."/>
            <person name="Martin F.M."/>
        </authorList>
    </citation>
    <scope>NUCLEOTIDE SEQUENCE</scope>
    <source>
        <strain evidence="1">P2</strain>
    </source>
</reference>
<reference evidence="1" key="1">
    <citation type="submission" date="2019-10" db="EMBL/GenBank/DDBJ databases">
        <authorList>
            <consortium name="DOE Joint Genome Institute"/>
            <person name="Kuo A."/>
            <person name="Miyauchi S."/>
            <person name="Kiss E."/>
            <person name="Drula E."/>
            <person name="Kohler A."/>
            <person name="Sanchez-Garcia M."/>
            <person name="Andreopoulos B."/>
            <person name="Barry K.W."/>
            <person name="Bonito G."/>
            <person name="Buee M."/>
            <person name="Carver A."/>
            <person name="Chen C."/>
            <person name="Cichocki N."/>
            <person name="Clum A."/>
            <person name="Culley D."/>
            <person name="Crous P.W."/>
            <person name="Fauchery L."/>
            <person name="Girlanda M."/>
            <person name="Hayes R."/>
            <person name="Keri Z."/>
            <person name="Labutti K."/>
            <person name="Lipzen A."/>
            <person name="Lombard V."/>
            <person name="Magnuson J."/>
            <person name="Maillard F."/>
            <person name="Morin E."/>
            <person name="Murat C."/>
            <person name="Nolan M."/>
            <person name="Ohm R."/>
            <person name="Pangilinan J."/>
            <person name="Pereira M."/>
            <person name="Perotto S."/>
            <person name="Peter M."/>
            <person name="Riley R."/>
            <person name="Sitrit Y."/>
            <person name="Stielow B."/>
            <person name="Szollosi G."/>
            <person name="Zifcakova L."/>
            <person name="Stursova M."/>
            <person name="Spatafora J.W."/>
            <person name="Tedersoo L."/>
            <person name="Vaario L.-M."/>
            <person name="Yamada A."/>
            <person name="Yan M."/>
            <person name="Wang P."/>
            <person name="Xu J."/>
            <person name="Bruns T."/>
            <person name="Baldrian P."/>
            <person name="Vilgalys R."/>
            <person name="Henrissat B."/>
            <person name="Grigoriev I.V."/>
            <person name="Hibbett D."/>
            <person name="Nagy L.G."/>
            <person name="Martin F.M."/>
        </authorList>
    </citation>
    <scope>NUCLEOTIDE SEQUENCE</scope>
    <source>
        <strain evidence="1">P2</strain>
    </source>
</reference>
<gene>
    <name evidence="1" type="ORF">BDM02DRAFT_3182990</name>
</gene>
<evidence type="ECO:0000313" key="1">
    <source>
        <dbReference type="EMBL" id="KAF9653022.1"/>
    </source>
</evidence>
<name>A0ACB6ZTT3_THEGA</name>
<evidence type="ECO:0000313" key="2">
    <source>
        <dbReference type="Proteomes" id="UP000886501"/>
    </source>
</evidence>
<sequence>MPSRKRRRSVAFAPDGDDDTSTREVKSPSNDASPAEEKANFGVWDTFREEYHEVLEQLPLTLQRAFALIRELDDQAQSNNTALVDYLRQYLQARTDHSLNGRESEANGSLSPSSSKVLISRVAAITEENSRAAQERVNIAQSAYDSIDRQICLLDQSIEEVETIIVLASHPDPQSRRILSYTVTGRWLRPQTEPLSQPLDHLSGTHEPPTIELSITDRSHGRTNIASVQNNRKGKKKKKNVHGQRVSQKPEISTVGDASVRPNEPLYCYCNNVSYGAMVQCENSPECPHDWFHYDCIGLKKAPKGKWFCPTCKPGMKGASRKAQM</sequence>
<organism evidence="1 2">
    <name type="scientific">Thelephora ganbajun</name>
    <name type="common">Ganba fungus</name>
    <dbReference type="NCBI Taxonomy" id="370292"/>
    <lineage>
        <taxon>Eukaryota</taxon>
        <taxon>Fungi</taxon>
        <taxon>Dikarya</taxon>
        <taxon>Basidiomycota</taxon>
        <taxon>Agaricomycotina</taxon>
        <taxon>Agaricomycetes</taxon>
        <taxon>Thelephorales</taxon>
        <taxon>Thelephoraceae</taxon>
        <taxon>Thelephora</taxon>
    </lineage>
</organism>
<comment type="caution">
    <text evidence="1">The sequence shown here is derived from an EMBL/GenBank/DDBJ whole genome shotgun (WGS) entry which is preliminary data.</text>
</comment>
<keyword evidence="2" id="KW-1185">Reference proteome</keyword>
<dbReference type="EMBL" id="MU117965">
    <property type="protein sequence ID" value="KAF9653022.1"/>
    <property type="molecule type" value="Genomic_DNA"/>
</dbReference>
<proteinExistence type="predicted"/>
<protein>
    <submittedName>
        <fullName evidence="1">Uncharacterized protein</fullName>
    </submittedName>
</protein>
<dbReference type="Proteomes" id="UP000886501">
    <property type="component" value="Unassembled WGS sequence"/>
</dbReference>